<dbReference type="RefSeq" id="XP_022461191.1">
    <property type="nucleotide sequence ID" value="XM_022600362.1"/>
</dbReference>
<dbReference type="SUPFAM" id="SSF55729">
    <property type="entry name" value="Acyl-CoA N-acyltransferases (Nat)"/>
    <property type="match status" value="1"/>
</dbReference>
<protein>
    <recommendedName>
        <fullName evidence="4">N-acetyltransferase domain-containing protein</fullName>
    </recommendedName>
</protein>
<dbReference type="InterPro" id="IPR016181">
    <property type="entry name" value="Acyl_CoA_acyltransferase"/>
</dbReference>
<dbReference type="AlphaFoldDB" id="W6MS25"/>
<organism evidence="2 3">
    <name type="scientific">Kuraishia capsulata CBS 1993</name>
    <dbReference type="NCBI Taxonomy" id="1382522"/>
    <lineage>
        <taxon>Eukaryota</taxon>
        <taxon>Fungi</taxon>
        <taxon>Dikarya</taxon>
        <taxon>Ascomycota</taxon>
        <taxon>Saccharomycotina</taxon>
        <taxon>Pichiomycetes</taxon>
        <taxon>Pichiales</taxon>
        <taxon>Pichiaceae</taxon>
        <taxon>Kuraishia</taxon>
    </lineage>
</organism>
<dbReference type="InterPro" id="IPR052523">
    <property type="entry name" value="Trichothecene_AcTrans"/>
</dbReference>
<dbReference type="GeneID" id="34522579"/>
<sequence length="323" mass="37247">MVYSKLQNSLRRDSSIQRHTDLNFFALSSQKKAKEPENIDGLHPIDPDQPDQTSAGSRSPKRRGGEDLKNVLYEPEVFVVQPAEYQRAAKTLKIAFGKDEFVKYLTSPMQSNLLLKEQVDEAFFEATVYLAILDGVVVAIRDEEGEKTDPECPFLAVACFYKPESEPMSLTNYFYKMWKSGYLKFAWLANQECRRRVFQEQWPLLNQAKSKVLGFREKNSWYLSDIGTTPQAQGKGCARKMLSYMYDNYIDPQSSFLYLESSHPRNRKIYERLGFTYIETIAVCNMVCDCLDECEVHEPKPLTMDLMVRGVRGGCWYDGEISE</sequence>
<dbReference type="Gene3D" id="3.40.630.30">
    <property type="match status" value="1"/>
</dbReference>
<dbReference type="EMBL" id="HG793130">
    <property type="protein sequence ID" value="CDK29203.1"/>
    <property type="molecule type" value="Genomic_DNA"/>
</dbReference>
<dbReference type="PANTHER" id="PTHR42791">
    <property type="entry name" value="GNAT FAMILY ACETYLTRANSFERASE"/>
    <property type="match status" value="1"/>
</dbReference>
<evidence type="ECO:0000313" key="3">
    <source>
        <dbReference type="Proteomes" id="UP000019384"/>
    </source>
</evidence>
<proteinExistence type="predicted"/>
<dbReference type="PANTHER" id="PTHR42791:SF1">
    <property type="entry name" value="N-ACETYLTRANSFERASE DOMAIN-CONTAINING PROTEIN"/>
    <property type="match status" value="1"/>
</dbReference>
<evidence type="ECO:0000256" key="1">
    <source>
        <dbReference type="SAM" id="MobiDB-lite"/>
    </source>
</evidence>
<dbReference type="Proteomes" id="UP000019384">
    <property type="component" value="Unassembled WGS sequence"/>
</dbReference>
<dbReference type="OrthoDB" id="410198at2759"/>
<dbReference type="CDD" id="cd04301">
    <property type="entry name" value="NAT_SF"/>
    <property type="match status" value="1"/>
</dbReference>
<dbReference type="STRING" id="1382522.W6MS25"/>
<keyword evidence="3" id="KW-1185">Reference proteome</keyword>
<dbReference type="Pfam" id="PF13527">
    <property type="entry name" value="Acetyltransf_9"/>
    <property type="match status" value="1"/>
</dbReference>
<evidence type="ECO:0008006" key="4">
    <source>
        <dbReference type="Google" id="ProtNLM"/>
    </source>
</evidence>
<reference evidence="2" key="1">
    <citation type="submission" date="2013-12" db="EMBL/GenBank/DDBJ databases">
        <authorList>
            <person name="Genoscope - CEA"/>
        </authorList>
    </citation>
    <scope>NUCLEOTIDE SEQUENCE</scope>
    <source>
        <strain evidence="2">CBS 1993</strain>
    </source>
</reference>
<name>W6MS25_9ASCO</name>
<feature type="region of interest" description="Disordered" evidence="1">
    <location>
        <begin position="28"/>
        <end position="66"/>
    </location>
</feature>
<accession>W6MS25</accession>
<reference evidence="2" key="2">
    <citation type="submission" date="2014-02" db="EMBL/GenBank/DDBJ databases">
        <title>Complete DNA sequence of /Kuraishia capsulata/ illustrates novel genomic features among budding yeasts (/Saccharomycotina/).</title>
        <authorList>
            <person name="Morales L."/>
            <person name="Noel B."/>
            <person name="Porcel B."/>
            <person name="Marcet-Houben M."/>
            <person name="Hullo M-F."/>
            <person name="Sacerdot C."/>
            <person name="Tekaia F."/>
            <person name="Leh-Louis V."/>
            <person name="Despons L."/>
            <person name="Khanna V."/>
            <person name="Aury J-M."/>
            <person name="Barbe V."/>
            <person name="Couloux A."/>
            <person name="Labadie K."/>
            <person name="Pelletier E."/>
            <person name="Souciet J-L."/>
            <person name="Boekhout T."/>
            <person name="Gabaldon T."/>
            <person name="Wincker P."/>
            <person name="Dujon B."/>
        </authorList>
    </citation>
    <scope>NUCLEOTIDE SEQUENCE</scope>
    <source>
        <strain evidence="2">CBS 1993</strain>
    </source>
</reference>
<dbReference type="HOGENOM" id="CLU_063930_2_0_1"/>
<evidence type="ECO:0000313" key="2">
    <source>
        <dbReference type="EMBL" id="CDK29203.1"/>
    </source>
</evidence>
<gene>
    <name evidence="2" type="ORF">KUCA_T00005191001</name>
</gene>